<evidence type="ECO:0000313" key="3">
    <source>
        <dbReference type="EMBL" id="NGZ88018.1"/>
    </source>
</evidence>
<protein>
    <submittedName>
        <fullName evidence="3">PEP-CTERM sorting domain-containing protein</fullName>
    </submittedName>
</protein>
<evidence type="ECO:0000256" key="1">
    <source>
        <dbReference type="SAM" id="SignalP"/>
    </source>
</evidence>
<dbReference type="InterPro" id="IPR013424">
    <property type="entry name" value="Ice-binding_C"/>
</dbReference>
<name>A0ABX0FU76_9BURK</name>
<feature type="chain" id="PRO_5045224326" evidence="1">
    <location>
        <begin position="25"/>
        <end position="192"/>
    </location>
</feature>
<feature type="domain" description="Ice-binding protein C-terminal" evidence="2">
    <location>
        <begin position="150"/>
        <end position="173"/>
    </location>
</feature>
<dbReference type="NCBIfam" id="TIGR02595">
    <property type="entry name" value="PEP_CTERM"/>
    <property type="match status" value="1"/>
</dbReference>
<keyword evidence="1" id="KW-0732">Signal</keyword>
<accession>A0ABX0FU76</accession>
<keyword evidence="4" id="KW-1185">Reference proteome</keyword>
<reference evidence="4" key="2">
    <citation type="submission" date="2023-07" db="EMBL/GenBank/DDBJ databases">
        <title>Duganella aceri sp. nov., isolated from tree sap.</title>
        <authorList>
            <person name="Kim I.S."/>
        </authorList>
    </citation>
    <scope>NUCLEOTIDE SEQUENCE [LARGE SCALE GENOMIC DNA]</scope>
    <source>
        <strain evidence="4">SAP-35</strain>
    </source>
</reference>
<sequence length="192" mass="20522">MKTKTLPYLLASITLLGTSLTAVAGNELACQQSPQKQSATAPADTAQRHRLVRDMCQLNDAEPADEESEQASASAPHDSAKRVDALIFASLTASEGDDGVRFDYLQASQPMPRRAGLLLPEHGEDSQNTDWLGQPSALAPEAREHDTAPAVPEPTSYAMLLAGLALMIVLGRKARAPAPAETRARIGTLQRR</sequence>
<feature type="signal peptide" evidence="1">
    <location>
        <begin position="1"/>
        <end position="24"/>
    </location>
</feature>
<dbReference type="Proteomes" id="UP000666369">
    <property type="component" value="Unassembled WGS sequence"/>
</dbReference>
<proteinExistence type="predicted"/>
<evidence type="ECO:0000259" key="2">
    <source>
        <dbReference type="Pfam" id="PF07589"/>
    </source>
</evidence>
<dbReference type="EMBL" id="JAADJT010000016">
    <property type="protein sequence ID" value="NGZ88018.1"/>
    <property type="molecule type" value="Genomic_DNA"/>
</dbReference>
<comment type="caution">
    <text evidence="3">The sequence shown here is derived from an EMBL/GenBank/DDBJ whole genome shotgun (WGS) entry which is preliminary data.</text>
</comment>
<gene>
    <name evidence="3" type="ORF">GW587_27630</name>
</gene>
<reference evidence="3 4" key="1">
    <citation type="submission" date="2020-01" db="EMBL/GenBank/DDBJ databases">
        <authorList>
            <person name="Lee S.D."/>
        </authorList>
    </citation>
    <scope>NUCLEOTIDE SEQUENCE [LARGE SCALE GENOMIC DNA]</scope>
    <source>
        <strain evidence="3 4">SAP-35</strain>
    </source>
</reference>
<dbReference type="RefSeq" id="WP_166108135.1">
    <property type="nucleotide sequence ID" value="NZ_JAADJT010000016.1"/>
</dbReference>
<dbReference type="Pfam" id="PF07589">
    <property type="entry name" value="PEP-CTERM"/>
    <property type="match status" value="1"/>
</dbReference>
<evidence type="ECO:0000313" key="4">
    <source>
        <dbReference type="Proteomes" id="UP000666369"/>
    </source>
</evidence>
<organism evidence="3 4">
    <name type="scientific">Duganella aceris</name>
    <dbReference type="NCBI Taxonomy" id="2703883"/>
    <lineage>
        <taxon>Bacteria</taxon>
        <taxon>Pseudomonadati</taxon>
        <taxon>Pseudomonadota</taxon>
        <taxon>Betaproteobacteria</taxon>
        <taxon>Burkholderiales</taxon>
        <taxon>Oxalobacteraceae</taxon>
        <taxon>Telluria group</taxon>
        <taxon>Duganella</taxon>
    </lineage>
</organism>